<feature type="compositionally biased region" description="Low complexity" evidence="5">
    <location>
        <begin position="210"/>
        <end position="223"/>
    </location>
</feature>
<dbReference type="Gene3D" id="1.10.20.10">
    <property type="entry name" value="Histone, subunit A"/>
    <property type="match status" value="1"/>
</dbReference>
<dbReference type="GO" id="GO:0005669">
    <property type="term" value="C:transcription factor TFIID complex"/>
    <property type="evidence" value="ECO:0007669"/>
    <property type="project" value="TreeGrafter"/>
</dbReference>
<dbReference type="InterPro" id="IPR009072">
    <property type="entry name" value="Histone-fold"/>
</dbReference>
<evidence type="ECO:0000256" key="2">
    <source>
        <dbReference type="ARBA" id="ARBA00023015"/>
    </source>
</evidence>
<dbReference type="EMBL" id="HBUF01091506">
    <property type="protein sequence ID" value="CAG6635814.1"/>
    <property type="molecule type" value="Transcribed_RNA"/>
</dbReference>
<feature type="compositionally biased region" description="Basic and acidic residues" evidence="5">
    <location>
        <begin position="229"/>
        <end position="243"/>
    </location>
</feature>
<organism evidence="7">
    <name type="scientific">Cacopsylla melanoneura</name>
    <dbReference type="NCBI Taxonomy" id="428564"/>
    <lineage>
        <taxon>Eukaryota</taxon>
        <taxon>Metazoa</taxon>
        <taxon>Ecdysozoa</taxon>
        <taxon>Arthropoda</taxon>
        <taxon>Hexapoda</taxon>
        <taxon>Insecta</taxon>
        <taxon>Pterygota</taxon>
        <taxon>Neoptera</taxon>
        <taxon>Paraneoptera</taxon>
        <taxon>Hemiptera</taxon>
        <taxon>Sternorrhyncha</taxon>
        <taxon>Psylloidea</taxon>
        <taxon>Psyllidae</taxon>
        <taxon>Psyllinae</taxon>
        <taxon>Cacopsylla</taxon>
    </lineage>
</organism>
<feature type="compositionally biased region" description="Basic and acidic residues" evidence="5">
    <location>
        <begin position="446"/>
        <end position="487"/>
    </location>
</feature>
<dbReference type="PANTHER" id="PTHR46452:SF1">
    <property type="entry name" value="TRANSCRIPTION INITIATION FACTOR TFIID SUBUNIT 3"/>
    <property type="match status" value="1"/>
</dbReference>
<feature type="compositionally biased region" description="Basic and acidic residues" evidence="5">
    <location>
        <begin position="424"/>
        <end position="436"/>
    </location>
</feature>
<reference evidence="7" key="1">
    <citation type="submission" date="2021-05" db="EMBL/GenBank/DDBJ databases">
        <authorList>
            <person name="Alioto T."/>
            <person name="Alioto T."/>
            <person name="Gomez Garrido J."/>
        </authorList>
    </citation>
    <scope>NUCLEOTIDE SEQUENCE</scope>
</reference>
<evidence type="ECO:0000256" key="5">
    <source>
        <dbReference type="SAM" id="MobiDB-lite"/>
    </source>
</evidence>
<dbReference type="InterPro" id="IPR006565">
    <property type="entry name" value="BTP"/>
</dbReference>
<keyword evidence="2" id="KW-0805">Transcription regulation</keyword>
<evidence type="ECO:0000256" key="4">
    <source>
        <dbReference type="ARBA" id="ARBA00023242"/>
    </source>
</evidence>
<feature type="domain" description="Bromodomain associated" evidence="6">
    <location>
        <begin position="5"/>
        <end position="81"/>
    </location>
</feature>
<keyword evidence="4" id="KW-0539">Nucleus</keyword>
<dbReference type="SMART" id="SM00576">
    <property type="entry name" value="BTP"/>
    <property type="match status" value="1"/>
</dbReference>
<evidence type="ECO:0000259" key="6">
    <source>
        <dbReference type="SMART" id="SM00576"/>
    </source>
</evidence>
<feature type="region of interest" description="Disordered" evidence="5">
    <location>
        <begin position="267"/>
        <end position="487"/>
    </location>
</feature>
<feature type="compositionally biased region" description="Basic residues" evidence="5">
    <location>
        <begin position="275"/>
        <end position="296"/>
    </location>
</feature>
<protein>
    <submittedName>
        <fullName evidence="7">Transcription initiation factor TFIID subunit 3</fullName>
    </submittedName>
</protein>
<dbReference type="GO" id="GO:0045944">
    <property type="term" value="P:positive regulation of transcription by RNA polymerase II"/>
    <property type="evidence" value="ECO:0007669"/>
    <property type="project" value="TreeGrafter"/>
</dbReference>
<name>A0A8D8QQG7_9HEMI</name>
<feature type="region of interest" description="Disordered" evidence="5">
    <location>
        <begin position="194"/>
        <end position="243"/>
    </location>
</feature>
<feature type="compositionally biased region" description="Basic and acidic residues" evidence="5">
    <location>
        <begin position="297"/>
        <end position="394"/>
    </location>
</feature>
<dbReference type="PANTHER" id="PTHR46452">
    <property type="entry name" value="TRANSCRIPTION INITIATION FACTOR TFIID SUBUNIT 3"/>
    <property type="match status" value="1"/>
</dbReference>
<evidence type="ECO:0000256" key="3">
    <source>
        <dbReference type="ARBA" id="ARBA00023163"/>
    </source>
</evidence>
<sequence>MASHSRYTKELASIAVAQICQTVGWNSSLSSPLNIMIHVMDGYFKELARNIHQYSDHFGHGNPSMEDVVLAFYEMGISGAELENFLENVTPVLPAAKVPAYPVKKESQLRFLKPGSREVVTRPVHVHEHLPAMYPELEEETYPSVGTETVPETFKRPGEPPAVNEPKKIKLEEECLPMREVLSVMMTTSGFLSPAREGKLPESRLPVITSDCRSSSPSSHSYPTVPPEVKGEFKKSKKSQDDAHVQKLIGMKETSKLKAFKGIKVSKLGDSSGHSKIKSKEHKHHHHHHHRHHKKDKFKDREQKNKERREKFKEHKEKVKEHREKNKEQREKEHEGKDKEHKEKEHTEKEVKEKEKEHKEKDKEFKEKEFKDDIEYGNKEQKETRDKDLGDKRAPLSISPPPTPDVQLEPMEEEIIPPAPVTESIEKITSEPDKVKLNIFKKLQTKPKDEKDKEKEREKEKEKEKEKEREKERLEREREKEKEKEKD</sequence>
<dbReference type="GO" id="GO:0046982">
    <property type="term" value="F:protein heterodimerization activity"/>
    <property type="evidence" value="ECO:0007669"/>
    <property type="project" value="InterPro"/>
</dbReference>
<dbReference type="EMBL" id="HBUF01091507">
    <property type="protein sequence ID" value="CAG6635816.1"/>
    <property type="molecule type" value="Transcribed_RNA"/>
</dbReference>
<dbReference type="CDD" id="cd22916">
    <property type="entry name" value="HFD_TAF3"/>
    <property type="match status" value="1"/>
</dbReference>
<evidence type="ECO:0000313" key="7">
    <source>
        <dbReference type="EMBL" id="CAG6635816.1"/>
    </source>
</evidence>
<dbReference type="GO" id="GO:0002039">
    <property type="term" value="F:p53 binding"/>
    <property type="evidence" value="ECO:0007669"/>
    <property type="project" value="TreeGrafter"/>
</dbReference>
<proteinExistence type="predicted"/>
<accession>A0A8D8QQG7</accession>
<dbReference type="Pfam" id="PF07524">
    <property type="entry name" value="Bromo_TP"/>
    <property type="match status" value="1"/>
</dbReference>
<keyword evidence="3" id="KW-0804">Transcription</keyword>
<evidence type="ECO:0000256" key="1">
    <source>
        <dbReference type="ARBA" id="ARBA00004123"/>
    </source>
</evidence>
<dbReference type="AlphaFoldDB" id="A0A8D8QQG7"/>
<comment type="subcellular location">
    <subcellularLocation>
        <location evidence="1">Nucleus</location>
    </subcellularLocation>
</comment>